<dbReference type="EMBL" id="PDLM01000002">
    <property type="protein sequence ID" value="RDW84494.1"/>
    <property type="molecule type" value="Genomic_DNA"/>
</dbReference>
<name>A0A3D8SEG9_9HELO</name>
<reference evidence="2 3" key="1">
    <citation type="journal article" date="2018" name="IMA Fungus">
        <title>IMA Genome-F 9: Draft genome sequence of Annulohypoxylon stygium, Aspergillus mulundensis, Berkeleyomyces basicola (syn. Thielaviopsis basicola), Ceratocystis smalleyi, two Cercospora beticola strains, Coleophoma cylindrospora, Fusarium fracticaudum, Phialophora cf. hyalina, and Morchella septimelata.</title>
        <authorList>
            <person name="Wingfield B.D."/>
            <person name="Bills G.F."/>
            <person name="Dong Y."/>
            <person name="Huang W."/>
            <person name="Nel W.J."/>
            <person name="Swalarsk-Parry B.S."/>
            <person name="Vaghefi N."/>
            <person name="Wilken P.M."/>
            <person name="An Z."/>
            <person name="de Beer Z.W."/>
            <person name="De Vos L."/>
            <person name="Chen L."/>
            <person name="Duong T.A."/>
            <person name="Gao Y."/>
            <person name="Hammerbacher A."/>
            <person name="Kikkert J.R."/>
            <person name="Li Y."/>
            <person name="Li H."/>
            <person name="Li K."/>
            <person name="Li Q."/>
            <person name="Liu X."/>
            <person name="Ma X."/>
            <person name="Naidoo K."/>
            <person name="Pethybridge S.J."/>
            <person name="Sun J."/>
            <person name="Steenkamp E.T."/>
            <person name="van der Nest M.A."/>
            <person name="van Wyk S."/>
            <person name="Wingfield M.J."/>
            <person name="Xiong C."/>
            <person name="Yue Q."/>
            <person name="Zhang X."/>
        </authorList>
    </citation>
    <scope>NUCLEOTIDE SEQUENCE [LARGE SCALE GENOMIC DNA]</scope>
    <source>
        <strain evidence="2 3">BP6252</strain>
    </source>
</reference>
<sequence length="77" mass="8384">MSDQCQGAYQALEDVGAYGTIFSKDYSFASSVKEIKLGSNRFETPMPLASETQVSELGKSSMGISRTEQDLGSAHWQ</sequence>
<dbReference type="AlphaFoldDB" id="A0A3D8SEG9"/>
<protein>
    <submittedName>
        <fullName evidence="2">Uncharacterized protein</fullName>
    </submittedName>
</protein>
<evidence type="ECO:0000256" key="1">
    <source>
        <dbReference type="SAM" id="MobiDB-lite"/>
    </source>
</evidence>
<gene>
    <name evidence="2" type="ORF">BP6252_02084</name>
</gene>
<evidence type="ECO:0000313" key="3">
    <source>
        <dbReference type="Proteomes" id="UP000256645"/>
    </source>
</evidence>
<feature type="region of interest" description="Disordered" evidence="1">
    <location>
        <begin position="47"/>
        <end position="77"/>
    </location>
</feature>
<comment type="caution">
    <text evidence="2">The sequence shown here is derived from an EMBL/GenBank/DDBJ whole genome shotgun (WGS) entry which is preliminary data.</text>
</comment>
<evidence type="ECO:0000313" key="2">
    <source>
        <dbReference type="EMBL" id="RDW84494.1"/>
    </source>
</evidence>
<organism evidence="2 3">
    <name type="scientific">Coleophoma cylindrospora</name>
    <dbReference type="NCBI Taxonomy" id="1849047"/>
    <lineage>
        <taxon>Eukaryota</taxon>
        <taxon>Fungi</taxon>
        <taxon>Dikarya</taxon>
        <taxon>Ascomycota</taxon>
        <taxon>Pezizomycotina</taxon>
        <taxon>Leotiomycetes</taxon>
        <taxon>Helotiales</taxon>
        <taxon>Dermateaceae</taxon>
        <taxon>Coleophoma</taxon>
    </lineage>
</organism>
<dbReference type="Proteomes" id="UP000256645">
    <property type="component" value="Unassembled WGS sequence"/>
</dbReference>
<accession>A0A3D8SEG9</accession>
<proteinExistence type="predicted"/>
<keyword evidence="3" id="KW-1185">Reference proteome</keyword>